<reference evidence="8" key="1">
    <citation type="submission" date="2021-11" db="EMBL/GenBank/DDBJ databases">
        <authorList>
            <person name="Schell T."/>
        </authorList>
    </citation>
    <scope>NUCLEOTIDE SEQUENCE</scope>
    <source>
        <strain evidence="8">M5</strain>
    </source>
</reference>
<sequence length="422" mass="47500">MPSSKSRLNTHSHHHSFSQLSNQTEQKRNVDGLFLSTRNRSPSCGSFSSQLSMESNPGKTTKIIKAAETSNKQGFCKIIFRTLLLVLLYYLSSIGLTFYQKWLMRKLHYPLSIVITHLVVKFMLAASCRIVWEYWTNHKRPILAWQPYTVQLAPAGIASALDIGLSNWSLEFITVSLYTMSKSTAIIFIMGFALLFKLEKKHWTLLVVVVMISGGLVMFTYQATQFNLGGFLMVMFASFLSGLRWTLSQMVMQKSEMGLANPIDMMYHIQPWMIVTLLPFAMAFEGLSLAMTKDVFRFVDTYHLFIVLGEVLVGAVIAFFMELTEYLLVSYTSSLTLSVSGIIKEVLTLTLAVLVTHDEMNSINAVGLVICLLGITLHVALKAIRIHHESKASSLAVFKTKHTGEEELLMNLINSDHEEMAP</sequence>
<evidence type="ECO:0000313" key="8">
    <source>
        <dbReference type="EMBL" id="CAH0112072.1"/>
    </source>
</evidence>
<dbReference type="Pfam" id="PF03151">
    <property type="entry name" value="TPT"/>
    <property type="match status" value="1"/>
</dbReference>
<name>A0A8J2S3A7_9CRUS</name>
<feature type="transmembrane region" description="Helical" evidence="6">
    <location>
        <begin position="272"/>
        <end position="290"/>
    </location>
</feature>
<dbReference type="EMBL" id="CAKKLH010000322">
    <property type="protein sequence ID" value="CAH0112072.1"/>
    <property type="molecule type" value="Genomic_DNA"/>
</dbReference>
<evidence type="ECO:0000256" key="1">
    <source>
        <dbReference type="ARBA" id="ARBA00004141"/>
    </source>
</evidence>
<evidence type="ECO:0000256" key="4">
    <source>
        <dbReference type="ARBA" id="ARBA00023136"/>
    </source>
</evidence>
<accession>A0A8J2S3A7</accession>
<feature type="transmembrane region" description="Helical" evidence="6">
    <location>
        <begin position="78"/>
        <end position="99"/>
    </location>
</feature>
<evidence type="ECO:0000313" key="9">
    <source>
        <dbReference type="Proteomes" id="UP000789390"/>
    </source>
</evidence>
<feature type="domain" description="Sugar phosphate transporter" evidence="7">
    <location>
        <begin position="82"/>
        <end position="377"/>
    </location>
</feature>
<keyword evidence="4 6" id="KW-0472">Membrane</keyword>
<comment type="caution">
    <text evidence="8">The sequence shown here is derived from an EMBL/GenBank/DDBJ whole genome shotgun (WGS) entry which is preliminary data.</text>
</comment>
<protein>
    <recommendedName>
        <fullName evidence="7">Sugar phosphate transporter domain-containing protein</fullName>
    </recommendedName>
</protein>
<feature type="transmembrane region" description="Helical" evidence="6">
    <location>
        <begin position="111"/>
        <end position="132"/>
    </location>
</feature>
<feature type="transmembrane region" description="Helical" evidence="6">
    <location>
        <begin position="228"/>
        <end position="247"/>
    </location>
</feature>
<dbReference type="Proteomes" id="UP000789390">
    <property type="component" value="Unassembled WGS sequence"/>
</dbReference>
<evidence type="ECO:0000259" key="7">
    <source>
        <dbReference type="Pfam" id="PF03151"/>
    </source>
</evidence>
<evidence type="ECO:0000256" key="3">
    <source>
        <dbReference type="ARBA" id="ARBA00022989"/>
    </source>
</evidence>
<dbReference type="AlphaFoldDB" id="A0A8J2S3A7"/>
<dbReference type="InterPro" id="IPR004853">
    <property type="entry name" value="Sugar_P_trans_dom"/>
</dbReference>
<organism evidence="8 9">
    <name type="scientific">Daphnia galeata</name>
    <dbReference type="NCBI Taxonomy" id="27404"/>
    <lineage>
        <taxon>Eukaryota</taxon>
        <taxon>Metazoa</taxon>
        <taxon>Ecdysozoa</taxon>
        <taxon>Arthropoda</taxon>
        <taxon>Crustacea</taxon>
        <taxon>Branchiopoda</taxon>
        <taxon>Diplostraca</taxon>
        <taxon>Cladocera</taxon>
        <taxon>Anomopoda</taxon>
        <taxon>Daphniidae</taxon>
        <taxon>Daphnia</taxon>
    </lineage>
</organism>
<feature type="transmembrane region" description="Helical" evidence="6">
    <location>
        <begin position="203"/>
        <end position="222"/>
    </location>
</feature>
<evidence type="ECO:0000256" key="2">
    <source>
        <dbReference type="ARBA" id="ARBA00022692"/>
    </source>
</evidence>
<dbReference type="PANTHER" id="PTHR11132">
    <property type="entry name" value="SOLUTE CARRIER FAMILY 35"/>
    <property type="match status" value="1"/>
</dbReference>
<dbReference type="CDD" id="cd21092">
    <property type="entry name" value="TPT_S35C2"/>
    <property type="match status" value="1"/>
</dbReference>
<dbReference type="InterPro" id="IPR050186">
    <property type="entry name" value="TPT_transporter"/>
</dbReference>
<keyword evidence="3 6" id="KW-1133">Transmembrane helix</keyword>
<feature type="transmembrane region" description="Helical" evidence="6">
    <location>
        <begin position="362"/>
        <end position="381"/>
    </location>
</feature>
<evidence type="ECO:0000256" key="6">
    <source>
        <dbReference type="SAM" id="Phobius"/>
    </source>
</evidence>
<feature type="transmembrane region" description="Helical" evidence="6">
    <location>
        <begin position="302"/>
        <end position="323"/>
    </location>
</feature>
<dbReference type="OrthoDB" id="18894at2759"/>
<keyword evidence="2 6" id="KW-0812">Transmembrane</keyword>
<feature type="region of interest" description="Disordered" evidence="5">
    <location>
        <begin position="1"/>
        <end position="26"/>
    </location>
</feature>
<dbReference type="GO" id="GO:0016020">
    <property type="term" value="C:membrane"/>
    <property type="evidence" value="ECO:0007669"/>
    <property type="project" value="UniProtKB-SubCell"/>
</dbReference>
<proteinExistence type="predicted"/>
<gene>
    <name evidence="8" type="ORF">DGAL_LOCUS15783</name>
</gene>
<feature type="transmembrane region" description="Helical" evidence="6">
    <location>
        <begin position="175"/>
        <end position="196"/>
    </location>
</feature>
<comment type="subcellular location">
    <subcellularLocation>
        <location evidence="1">Membrane</location>
        <topology evidence="1">Multi-pass membrane protein</topology>
    </subcellularLocation>
</comment>
<keyword evidence="9" id="KW-1185">Reference proteome</keyword>
<evidence type="ECO:0000256" key="5">
    <source>
        <dbReference type="SAM" id="MobiDB-lite"/>
    </source>
</evidence>